<keyword evidence="1" id="KW-1133">Transmembrane helix</keyword>
<proteinExistence type="predicted"/>
<evidence type="ECO:0000313" key="2">
    <source>
        <dbReference type="EMBL" id="OHT44259.1"/>
    </source>
</evidence>
<dbReference type="Proteomes" id="UP000180252">
    <property type="component" value="Unassembled WGS sequence"/>
</dbReference>
<name>A0A1S1J457_9FLAO</name>
<reference evidence="4" key="1">
    <citation type="submission" date="2016-09" db="EMBL/GenBank/DDBJ databases">
        <authorList>
            <person name="Chen S."/>
            <person name="Walker E."/>
        </authorList>
    </citation>
    <scope>NUCLEOTIDE SEQUENCE [LARGE SCALE GENOMIC DNA]</scope>
    <source>
        <strain evidence="4">MSU</strain>
    </source>
</reference>
<reference evidence="3 5" key="3">
    <citation type="submission" date="2016-11" db="EMBL/GenBank/DDBJ databases">
        <title>Whole genomes of Flavobacteriaceae.</title>
        <authorList>
            <person name="Stine C."/>
            <person name="Li C."/>
            <person name="Tadesse D."/>
        </authorList>
    </citation>
    <scope>NUCLEOTIDE SEQUENCE [LARGE SCALE GENOMIC DNA]</scope>
    <source>
        <strain evidence="3 5">ATCC BAA-2541</strain>
    </source>
</reference>
<dbReference type="EMBL" id="MUHG01000016">
    <property type="protein sequence ID" value="OXB20171.1"/>
    <property type="molecule type" value="Genomic_DNA"/>
</dbReference>
<evidence type="ECO:0000313" key="4">
    <source>
        <dbReference type="Proteomes" id="UP000180252"/>
    </source>
</evidence>
<comment type="caution">
    <text evidence="2">The sequence shown here is derived from an EMBL/GenBank/DDBJ whole genome shotgun (WGS) entry which is preliminary data.</text>
</comment>
<dbReference type="AlphaFoldDB" id="A0A1S1J457"/>
<dbReference type="RefSeq" id="WP_070908172.1">
    <property type="nucleotide sequence ID" value="NZ_MIKE01000025.1"/>
</dbReference>
<dbReference type="EMBL" id="MIKE01000025">
    <property type="protein sequence ID" value="OHT44259.1"/>
    <property type="molecule type" value="Genomic_DNA"/>
</dbReference>
<dbReference type="OrthoDB" id="1376459at2"/>
<evidence type="ECO:0000313" key="3">
    <source>
        <dbReference type="EMBL" id="OXB20171.1"/>
    </source>
</evidence>
<reference evidence="2" key="2">
    <citation type="submission" date="2016-09" db="EMBL/GenBank/DDBJ databases">
        <authorList>
            <person name="Capua I."/>
            <person name="De Benedictis P."/>
            <person name="Joannis T."/>
            <person name="Lombin L.H."/>
            <person name="Cattoli G."/>
        </authorList>
    </citation>
    <scope>NUCLEOTIDE SEQUENCE [LARGE SCALE GENOMIC DNA]</scope>
    <source>
        <strain evidence="2">MSU</strain>
    </source>
</reference>
<gene>
    <name evidence="3" type="ORF">B0A71_08965</name>
    <name evidence="2" type="ORF">BHE19_15190</name>
</gene>
<evidence type="ECO:0000256" key="1">
    <source>
        <dbReference type="SAM" id="Phobius"/>
    </source>
</evidence>
<keyword evidence="5" id="KW-1185">Reference proteome</keyword>
<dbReference type="Proteomes" id="UP000198319">
    <property type="component" value="Unassembled WGS sequence"/>
</dbReference>
<accession>A0A1S1J457</accession>
<keyword evidence="1" id="KW-0812">Transmembrane</keyword>
<feature type="transmembrane region" description="Helical" evidence="1">
    <location>
        <begin position="84"/>
        <end position="107"/>
    </location>
</feature>
<organism evidence="2 4">
    <name type="scientific">Flavobacterium tructae</name>
    <dbReference type="NCBI Taxonomy" id="1114873"/>
    <lineage>
        <taxon>Bacteria</taxon>
        <taxon>Pseudomonadati</taxon>
        <taxon>Bacteroidota</taxon>
        <taxon>Flavobacteriia</taxon>
        <taxon>Flavobacteriales</taxon>
        <taxon>Flavobacteriaceae</taxon>
        <taxon>Flavobacterium</taxon>
    </lineage>
</organism>
<evidence type="ECO:0000313" key="5">
    <source>
        <dbReference type="Proteomes" id="UP000198319"/>
    </source>
</evidence>
<feature type="transmembrane region" description="Helical" evidence="1">
    <location>
        <begin position="34"/>
        <end position="58"/>
    </location>
</feature>
<protein>
    <submittedName>
        <fullName evidence="2">Uncharacterized protein</fullName>
    </submittedName>
</protein>
<keyword evidence="1" id="KW-0472">Membrane</keyword>
<sequence>MFKFFRVSISIAITALFVLSFVTLSDVFLHDNQLFFHVLTIVTAVIFAIMGLVGIVIYKNFRNIWRYALQEEQQHFIRSSVRKLLLVFAFIAVITALFSFILCIGLVDRMQNGMALFG</sequence>